<proteinExistence type="predicted"/>
<name>A0A7Y4LVF8_9BRAD</name>
<dbReference type="Proteomes" id="UP000544122">
    <property type="component" value="Unassembled WGS sequence"/>
</dbReference>
<dbReference type="EMBL" id="JAAVLX010000004">
    <property type="protein sequence ID" value="NOJ40333.1"/>
    <property type="molecule type" value="Genomic_DNA"/>
</dbReference>
<reference evidence="3 4" key="1">
    <citation type="submission" date="2020-03" db="EMBL/GenBank/DDBJ databases">
        <title>Bradyrhizobium diversity isolated from nodules of Indigofera sp.</title>
        <authorList>
            <person name="Klepa M."/>
            <person name="Helene L."/>
            <person name="Hungria M."/>
        </authorList>
    </citation>
    <scope>NUCLEOTIDE SEQUENCE [LARGE SCALE GENOMIC DNA]</scope>
    <source>
        <strain evidence="3 4">WSM 1791</strain>
    </source>
</reference>
<keyword evidence="2" id="KW-0812">Transmembrane</keyword>
<gene>
    <name evidence="3" type="ORF">HCN58_12115</name>
</gene>
<dbReference type="AlphaFoldDB" id="A0A7Y4LVF8"/>
<evidence type="ECO:0000256" key="1">
    <source>
        <dbReference type="SAM" id="MobiDB-lite"/>
    </source>
</evidence>
<keyword evidence="4" id="KW-1185">Reference proteome</keyword>
<comment type="caution">
    <text evidence="3">The sequence shown here is derived from an EMBL/GenBank/DDBJ whole genome shotgun (WGS) entry which is preliminary data.</text>
</comment>
<feature type="compositionally biased region" description="Basic and acidic residues" evidence="1">
    <location>
        <begin position="290"/>
        <end position="326"/>
    </location>
</feature>
<keyword evidence="2" id="KW-1133">Transmembrane helix</keyword>
<evidence type="ECO:0000256" key="2">
    <source>
        <dbReference type="SAM" id="Phobius"/>
    </source>
</evidence>
<feature type="transmembrane region" description="Helical" evidence="2">
    <location>
        <begin position="7"/>
        <end position="31"/>
    </location>
</feature>
<feature type="transmembrane region" description="Helical" evidence="2">
    <location>
        <begin position="51"/>
        <end position="70"/>
    </location>
</feature>
<protein>
    <submittedName>
        <fullName evidence="3">Sel1 repeat family protein</fullName>
    </submittedName>
</protein>
<organism evidence="3 4">
    <name type="scientific">Bradyrhizobium australiense</name>
    <dbReference type="NCBI Taxonomy" id="2721161"/>
    <lineage>
        <taxon>Bacteria</taxon>
        <taxon>Pseudomonadati</taxon>
        <taxon>Pseudomonadota</taxon>
        <taxon>Alphaproteobacteria</taxon>
        <taxon>Hyphomicrobiales</taxon>
        <taxon>Nitrobacteraceae</taxon>
        <taxon>Bradyrhizobium</taxon>
    </lineage>
</organism>
<dbReference type="Gene3D" id="1.25.40.10">
    <property type="entry name" value="Tetratricopeptide repeat domain"/>
    <property type="match status" value="1"/>
</dbReference>
<accession>A0A7Y4LVF8</accession>
<dbReference type="InterPro" id="IPR011990">
    <property type="entry name" value="TPR-like_helical_dom_sf"/>
</dbReference>
<dbReference type="RefSeq" id="WP_171579620.1">
    <property type="nucleotide sequence ID" value="NZ_JAAVLX010000004.1"/>
</dbReference>
<keyword evidence="2" id="KW-0472">Membrane</keyword>
<dbReference type="SUPFAM" id="SSF81901">
    <property type="entry name" value="HCP-like"/>
    <property type="match status" value="1"/>
</dbReference>
<feature type="region of interest" description="Disordered" evidence="1">
    <location>
        <begin position="290"/>
        <end position="347"/>
    </location>
</feature>
<evidence type="ECO:0000313" key="3">
    <source>
        <dbReference type="EMBL" id="NOJ40333.1"/>
    </source>
</evidence>
<feature type="transmembrane region" description="Helical" evidence="2">
    <location>
        <begin position="77"/>
        <end position="96"/>
    </location>
</feature>
<sequence>MTQIAIVIVACILVGGLFFWLCNELVYYYLARSYAEELADAYDLNRGITRAILWASFAAIAICTGFLFSFSKQKRRIGYAGLLSLLIGHSLLLGRIETNFSKSGAEKCYVVTRTSIKTLNRIGIDPETGRECRPLTPQIAEKIAEYRGGHRPKQITSTDPTFFDPTTGEPVVWYSKNTRDQIELFDLMGFHPQTGEELIPITRPIVETWKQQAAKIIRRVPVRVDDPEKFGFFEPTTGSAKVWYWRGATGDYEFYDGPGFHPRSGDQFQIVTRDVIAEWRRQQEAVAAKRRAEQEQREKEARERAEREAQQAREAAERERLAKEAAAEALRQQQQSANECDRLAANPTDVRKTGDGVSFDLLKRQADQAFDACIRAAQTFPSELRYQYQLGRAAQFKDKKQAFDIFTRLVQANYAAAFDNLGGMYLYERKDAATAIQLFKRGSALDDADSMVSLVDLIDKGLVQTPDPEQTKLALLNRAGQLGHSGAQRGYELELQKANQARINQVNQQQMMQLFGAFVQGVARR</sequence>
<evidence type="ECO:0000313" key="4">
    <source>
        <dbReference type="Proteomes" id="UP000544122"/>
    </source>
</evidence>